<accession>X2KSQ0</accession>
<gene>
    <name evidence="1" type="primary">65</name>
    <name evidence="1" type="ORF">PBI_HAWKEYE_65</name>
</gene>
<keyword evidence="2" id="KW-1185">Reference proteome</keyword>
<evidence type="ECO:0000313" key="1">
    <source>
        <dbReference type="EMBL" id="AHN84076.1"/>
    </source>
</evidence>
<dbReference type="KEGG" id="vg:19527245"/>
<proteinExistence type="predicted"/>
<dbReference type="RefSeq" id="YP_009035960.1">
    <property type="nucleotide sequence ID" value="NC_024209.1"/>
</dbReference>
<dbReference type="Proteomes" id="UP000019737">
    <property type="component" value="Segment"/>
</dbReference>
<evidence type="ECO:0000313" key="2">
    <source>
        <dbReference type="Proteomes" id="UP000019737"/>
    </source>
</evidence>
<dbReference type="EMBL" id="KJ194582">
    <property type="protein sequence ID" value="AHN84076.1"/>
    <property type="molecule type" value="Genomic_DNA"/>
</dbReference>
<reference evidence="1 2" key="1">
    <citation type="submission" date="2014-01" db="EMBL/GenBank/DDBJ databases">
        <authorList>
            <person name="Schneider V.M."/>
            <person name="Bowman C.A."/>
            <person name="Russell D.A."/>
            <person name="Pope W.H."/>
            <person name="Jacobs-Sera D."/>
            <person name="Hendrix R.W."/>
            <person name="Hatfull G.F."/>
        </authorList>
    </citation>
    <scope>NUCLEOTIDE SEQUENCE [LARGE SCALE GENOMIC DNA]</scope>
</reference>
<name>X2KSQ0_9CAUD</name>
<sequence length="105" mass="11783">MMVAWTAKCAQEQRILREGLSKTEACRIKTRHQNKTGHYVVVYGEERSEMLTDKGVLMQVRQRALELAVSDSTDSPEAIVKRAEVYAKFLEGGDSVGGQQDHQDS</sequence>
<dbReference type="GeneID" id="19527245"/>
<protein>
    <submittedName>
        <fullName evidence="1">Uncharacterized protein</fullName>
    </submittedName>
</protein>
<organism evidence="1 2">
    <name type="scientific">Mycobacterium phage Hawkeye</name>
    <dbReference type="NCBI Taxonomy" id="1458711"/>
    <lineage>
        <taxon>Viruses</taxon>
        <taxon>Duplodnaviria</taxon>
        <taxon>Heunggongvirae</taxon>
        <taxon>Uroviricota</taxon>
        <taxon>Caudoviricetes</taxon>
        <taxon>Dclasvirinae</taxon>
        <taxon>Hawkeyevirus</taxon>
        <taxon>Hawkeyevirus hawkeye</taxon>
    </lineage>
</organism>